<dbReference type="EMBL" id="QWDC01000002">
    <property type="protein sequence ID" value="RFZ92902.1"/>
    <property type="molecule type" value="Genomic_DNA"/>
</dbReference>
<comment type="caution">
    <text evidence="1">The sequence shown here is derived from an EMBL/GenBank/DDBJ whole genome shotgun (WGS) entry which is preliminary data.</text>
</comment>
<protein>
    <submittedName>
        <fullName evidence="1">Uncharacterized protein</fullName>
    </submittedName>
</protein>
<dbReference type="Proteomes" id="UP000264217">
    <property type="component" value="Unassembled WGS sequence"/>
</dbReference>
<keyword evidence="2" id="KW-1185">Reference proteome</keyword>
<gene>
    <name evidence="1" type="ORF">D0C36_16045</name>
</gene>
<accession>A0A372NUX6</accession>
<proteinExistence type="predicted"/>
<name>A0A372NUX6_9SPHI</name>
<dbReference type="AlphaFoldDB" id="A0A372NUX6"/>
<reference evidence="1 2" key="1">
    <citation type="submission" date="2018-08" db="EMBL/GenBank/DDBJ databases">
        <title>Mucilaginibacter sp. MYSH2.</title>
        <authorList>
            <person name="Seo T."/>
        </authorList>
    </citation>
    <scope>NUCLEOTIDE SEQUENCE [LARGE SCALE GENOMIC DNA]</scope>
    <source>
        <strain evidence="1 2">MYSH2</strain>
    </source>
</reference>
<evidence type="ECO:0000313" key="2">
    <source>
        <dbReference type="Proteomes" id="UP000264217"/>
    </source>
</evidence>
<evidence type="ECO:0000313" key="1">
    <source>
        <dbReference type="EMBL" id="RFZ92902.1"/>
    </source>
</evidence>
<organism evidence="1 2">
    <name type="scientific">Mucilaginibacter conchicola</name>
    <dbReference type="NCBI Taxonomy" id="2303333"/>
    <lineage>
        <taxon>Bacteria</taxon>
        <taxon>Pseudomonadati</taxon>
        <taxon>Bacteroidota</taxon>
        <taxon>Sphingobacteriia</taxon>
        <taxon>Sphingobacteriales</taxon>
        <taxon>Sphingobacteriaceae</taxon>
        <taxon>Mucilaginibacter</taxon>
    </lineage>
</organism>
<dbReference type="RefSeq" id="WP_117392611.1">
    <property type="nucleotide sequence ID" value="NZ_QWDC01000002.1"/>
</dbReference>
<sequence length="63" mass="7305">MNEVERSDDLPKDELLDKQEAMIEQSRDILHKRPDATSAAFDEELLQIMKSFKTGYPPCPVRQ</sequence>